<proteinExistence type="predicted"/>
<sequence>MSDPVEVLDFWLGDLGPEGWYAGGDTVDAECRSRFTDLCEAARAGGLEHWVDGTVGTLAYLIVTDQLPRNIYRGNALAFATDPQARAAARRAVDAGWDMNAPEPERQFFYMPFEHSEELADQDFGIALMRERLPETWAENGLHAQAHHDIIARHGRFPFRNAALGRENTPEEAEFLAQGSYPAFVKRLEQQAMQQGQGAAALTALPGGKK</sequence>
<dbReference type="Pfam" id="PF06041">
    <property type="entry name" value="DUF924"/>
    <property type="match status" value="1"/>
</dbReference>
<evidence type="ECO:0000313" key="2">
    <source>
        <dbReference type="Proteomes" id="UP000248975"/>
    </source>
</evidence>
<dbReference type="AlphaFoldDB" id="A0A2W5SBH6"/>
<protein>
    <submittedName>
        <fullName evidence="1">DUF924 domain-containing protein</fullName>
    </submittedName>
</protein>
<evidence type="ECO:0000313" key="1">
    <source>
        <dbReference type="EMBL" id="PZQ99379.1"/>
    </source>
</evidence>
<dbReference type="EMBL" id="QFQS01000001">
    <property type="protein sequence ID" value="PZQ99379.1"/>
    <property type="molecule type" value="Genomic_DNA"/>
</dbReference>
<reference evidence="1 2" key="1">
    <citation type="submission" date="2017-08" db="EMBL/GenBank/DDBJ databases">
        <title>Infants hospitalized years apart are colonized by the same room-sourced microbial strains.</title>
        <authorList>
            <person name="Brooks B."/>
            <person name="Olm M.R."/>
            <person name="Firek B.A."/>
            <person name="Baker R."/>
            <person name="Thomas B.C."/>
            <person name="Morowitz M.J."/>
            <person name="Banfield J.F."/>
        </authorList>
    </citation>
    <scope>NUCLEOTIDE SEQUENCE [LARGE SCALE GENOMIC DNA]</scope>
    <source>
        <strain evidence="1">S2_003_000_R2_11</strain>
    </source>
</reference>
<accession>A0A2W5SBH6</accession>
<dbReference type="InterPro" id="IPR011990">
    <property type="entry name" value="TPR-like_helical_dom_sf"/>
</dbReference>
<gene>
    <name evidence="1" type="ORF">DI533_01465</name>
</gene>
<comment type="caution">
    <text evidence="1">The sequence shown here is derived from an EMBL/GenBank/DDBJ whole genome shotgun (WGS) entry which is preliminary data.</text>
</comment>
<organism evidence="1 2">
    <name type="scientific">Cereibacter sphaeroides</name>
    <name type="common">Rhodobacter sphaeroides</name>
    <dbReference type="NCBI Taxonomy" id="1063"/>
    <lineage>
        <taxon>Bacteria</taxon>
        <taxon>Pseudomonadati</taxon>
        <taxon>Pseudomonadota</taxon>
        <taxon>Alphaproteobacteria</taxon>
        <taxon>Rhodobacterales</taxon>
        <taxon>Paracoccaceae</taxon>
        <taxon>Cereibacter</taxon>
    </lineage>
</organism>
<name>A0A2W5SBH6_CERSP</name>
<dbReference type="Proteomes" id="UP000248975">
    <property type="component" value="Unassembled WGS sequence"/>
</dbReference>
<dbReference type="SUPFAM" id="SSF48452">
    <property type="entry name" value="TPR-like"/>
    <property type="match status" value="1"/>
</dbReference>
<dbReference type="Gene3D" id="1.20.58.320">
    <property type="entry name" value="TPR-like"/>
    <property type="match status" value="1"/>
</dbReference>
<dbReference type="Gene3D" id="1.25.40.10">
    <property type="entry name" value="Tetratricopeptide repeat domain"/>
    <property type="match status" value="1"/>
</dbReference>
<dbReference type="InterPro" id="IPR010323">
    <property type="entry name" value="DUF924"/>
</dbReference>